<sequence>MAVKPEGTPVWADAMFTDLEGAKSFYGDVLGWTFGEESSEYGNYTQAYAGGKAAAAVVPPMPGQEGHSQWCLYFASPDAAATATRIRENGGEILMEPMAVGDFGSMCLARDPGGVVFGVWQGGTHEGFDADMREPGAFCWAEIFTRAPEKSDTFFPAVFGYGQRQMQDDAIDFRLYTLGGETMALGRMRMTDDFPPEVPPYINVYFNVPDCDDAVAKATKLGAVLRFGPMSSPFGRFAALSDPQGANFSVIDTNTTEGDMPQLTDVS</sequence>
<name>A0A124IA97_9ACTN</name>
<dbReference type="SUPFAM" id="SSF54593">
    <property type="entry name" value="Glyoxalase/Bleomycin resistance protein/Dihydroxybiphenyl dioxygenase"/>
    <property type="match status" value="2"/>
</dbReference>
<evidence type="ECO:0000259" key="1">
    <source>
        <dbReference type="PROSITE" id="PS51819"/>
    </source>
</evidence>
<dbReference type="PROSITE" id="PS51819">
    <property type="entry name" value="VOC"/>
    <property type="match status" value="2"/>
</dbReference>
<comment type="caution">
    <text evidence="2">The sequence shown here is derived from an EMBL/GenBank/DDBJ whole genome shotgun (WGS) entry which is preliminary data.</text>
</comment>
<evidence type="ECO:0000313" key="2">
    <source>
        <dbReference type="EMBL" id="KUO05000.1"/>
    </source>
</evidence>
<dbReference type="GO" id="GO:0016787">
    <property type="term" value="F:hydrolase activity"/>
    <property type="evidence" value="ECO:0007669"/>
    <property type="project" value="UniProtKB-KW"/>
</dbReference>
<keyword evidence="3" id="KW-1185">Reference proteome</keyword>
<dbReference type="InterPro" id="IPR037523">
    <property type="entry name" value="VOC_core"/>
</dbReference>
<dbReference type="Gene3D" id="3.10.180.10">
    <property type="entry name" value="2,3-Dihydroxybiphenyl 1,2-Dioxygenase, domain 1"/>
    <property type="match status" value="2"/>
</dbReference>
<reference evidence="2 3" key="1">
    <citation type="submission" date="2015-10" db="EMBL/GenBank/DDBJ databases">
        <title>Draft genome sequence of Streptomyces caeruleatus NRRL B-24802, type strain for the species Streptomyces caeruleatus.</title>
        <authorList>
            <person name="Ruckert C."/>
            <person name="Winkler A."/>
            <person name="Kalinowski J."/>
            <person name="Kampfer P."/>
            <person name="Glaeser S."/>
        </authorList>
    </citation>
    <scope>NUCLEOTIDE SEQUENCE [LARGE SCALE GENOMIC DNA]</scope>
    <source>
        <strain evidence="2 3">NRRL B-24802</strain>
    </source>
</reference>
<feature type="domain" description="VOC" evidence="1">
    <location>
        <begin position="8"/>
        <end position="122"/>
    </location>
</feature>
<keyword evidence="2" id="KW-0378">Hydrolase</keyword>
<dbReference type="OrthoDB" id="9793039at2"/>
<protein>
    <submittedName>
        <fullName evidence="2">Hydrolase</fullName>
    </submittedName>
</protein>
<dbReference type="Proteomes" id="UP000053429">
    <property type="component" value="Unassembled WGS sequence"/>
</dbReference>
<dbReference type="PANTHER" id="PTHR33993:SF10">
    <property type="entry name" value="CONSERVED PROTEIN"/>
    <property type="match status" value="1"/>
</dbReference>
<dbReference type="RefSeq" id="WP_062717034.1">
    <property type="nucleotide sequence ID" value="NZ_KQ948925.1"/>
</dbReference>
<gene>
    <name evidence="2" type="ORF">AQJ67_06240</name>
</gene>
<dbReference type="EMBL" id="LMWY01000005">
    <property type="protein sequence ID" value="KUO05000.1"/>
    <property type="molecule type" value="Genomic_DNA"/>
</dbReference>
<dbReference type="STRING" id="661399.AQJ67_06240"/>
<dbReference type="InterPro" id="IPR052164">
    <property type="entry name" value="Anthracycline_SecMetBiosynth"/>
</dbReference>
<dbReference type="InterPro" id="IPR029068">
    <property type="entry name" value="Glyas_Bleomycin-R_OHBP_Dase"/>
</dbReference>
<feature type="domain" description="VOC" evidence="1">
    <location>
        <begin position="137"/>
        <end position="253"/>
    </location>
</feature>
<dbReference type="InterPro" id="IPR004360">
    <property type="entry name" value="Glyas_Fos-R_dOase_dom"/>
</dbReference>
<proteinExistence type="predicted"/>
<dbReference type="AlphaFoldDB" id="A0A124IA97"/>
<accession>A0A124IA97</accession>
<organism evidence="2 3">
    <name type="scientific">Streptomyces caeruleatus</name>
    <dbReference type="NCBI Taxonomy" id="661399"/>
    <lineage>
        <taxon>Bacteria</taxon>
        <taxon>Bacillati</taxon>
        <taxon>Actinomycetota</taxon>
        <taxon>Actinomycetes</taxon>
        <taxon>Kitasatosporales</taxon>
        <taxon>Streptomycetaceae</taxon>
        <taxon>Streptomyces</taxon>
    </lineage>
</organism>
<dbReference type="PANTHER" id="PTHR33993">
    <property type="entry name" value="GLYOXALASE-RELATED"/>
    <property type="match status" value="1"/>
</dbReference>
<dbReference type="CDD" id="cd07247">
    <property type="entry name" value="SgaA_N_like"/>
    <property type="match status" value="2"/>
</dbReference>
<dbReference type="Pfam" id="PF00903">
    <property type="entry name" value="Glyoxalase"/>
    <property type="match status" value="1"/>
</dbReference>
<evidence type="ECO:0000313" key="3">
    <source>
        <dbReference type="Proteomes" id="UP000053429"/>
    </source>
</evidence>